<reference evidence="7" key="1">
    <citation type="journal article" date="2020" name="Stud. Mycol.">
        <title>101 Dothideomycetes genomes: a test case for predicting lifestyles and emergence of pathogens.</title>
        <authorList>
            <person name="Haridas S."/>
            <person name="Albert R."/>
            <person name="Binder M."/>
            <person name="Bloem J."/>
            <person name="Labutti K."/>
            <person name="Salamov A."/>
            <person name="Andreopoulos B."/>
            <person name="Baker S."/>
            <person name="Barry K."/>
            <person name="Bills G."/>
            <person name="Bluhm B."/>
            <person name="Cannon C."/>
            <person name="Castanera R."/>
            <person name="Culley D."/>
            <person name="Daum C."/>
            <person name="Ezra D."/>
            <person name="Gonzalez J."/>
            <person name="Henrissat B."/>
            <person name="Kuo A."/>
            <person name="Liang C."/>
            <person name="Lipzen A."/>
            <person name="Lutzoni F."/>
            <person name="Magnuson J."/>
            <person name="Mondo S."/>
            <person name="Nolan M."/>
            <person name="Ohm R."/>
            <person name="Pangilinan J."/>
            <person name="Park H.-J."/>
            <person name="Ramirez L."/>
            <person name="Alfaro M."/>
            <person name="Sun H."/>
            <person name="Tritt A."/>
            <person name="Yoshinaga Y."/>
            <person name="Zwiers L.-H."/>
            <person name="Turgeon B."/>
            <person name="Goodwin S."/>
            <person name="Spatafora J."/>
            <person name="Crous P."/>
            <person name="Grigoriev I."/>
        </authorList>
    </citation>
    <scope>NUCLEOTIDE SEQUENCE</scope>
    <source>
        <strain evidence="7">CBS 113818</strain>
    </source>
</reference>
<dbReference type="SMART" id="SM00356">
    <property type="entry name" value="ZnF_C3H1"/>
    <property type="match status" value="2"/>
</dbReference>
<evidence type="ECO:0000259" key="6">
    <source>
        <dbReference type="PROSITE" id="PS50103"/>
    </source>
</evidence>
<keyword evidence="8" id="KW-1185">Reference proteome</keyword>
<evidence type="ECO:0000313" key="8">
    <source>
        <dbReference type="Proteomes" id="UP000799424"/>
    </source>
</evidence>
<dbReference type="Gene3D" id="4.10.1000.10">
    <property type="entry name" value="Zinc finger, CCCH-type"/>
    <property type="match status" value="1"/>
</dbReference>
<dbReference type="GO" id="GO:0008270">
    <property type="term" value="F:zinc ion binding"/>
    <property type="evidence" value="ECO:0007669"/>
    <property type="project" value="UniProtKB-KW"/>
</dbReference>
<dbReference type="Pfam" id="PF18044">
    <property type="entry name" value="zf-CCCH_4"/>
    <property type="match status" value="1"/>
</dbReference>
<dbReference type="PANTHER" id="PTHR13119">
    <property type="entry name" value="ZINC FINGER CCCH DOMAIN-CONTAINING PROTEI"/>
    <property type="match status" value="1"/>
</dbReference>
<keyword evidence="3 5" id="KW-0863">Zinc-finger</keyword>
<feature type="non-terminal residue" evidence="7">
    <location>
        <position position="76"/>
    </location>
</feature>
<evidence type="ECO:0000313" key="7">
    <source>
        <dbReference type="EMBL" id="KAF2818151.1"/>
    </source>
</evidence>
<evidence type="ECO:0000256" key="2">
    <source>
        <dbReference type="ARBA" id="ARBA00022737"/>
    </source>
</evidence>
<dbReference type="Pfam" id="PF14608">
    <property type="entry name" value="zf-CCCH_2"/>
    <property type="match status" value="1"/>
</dbReference>
<dbReference type="OrthoDB" id="10009520at2759"/>
<name>A0A6A6ZAL7_9PLEO</name>
<keyword evidence="2" id="KW-0677">Repeat</keyword>
<feature type="zinc finger region" description="C3H1-type" evidence="5">
    <location>
        <begin position="10"/>
        <end position="37"/>
    </location>
</feature>
<gene>
    <name evidence="7" type="ORF">CC86DRAFT_244914</name>
</gene>
<dbReference type="AlphaFoldDB" id="A0A6A6ZAL7"/>
<dbReference type="PROSITE" id="PS50103">
    <property type="entry name" value="ZF_C3H1"/>
    <property type="match status" value="2"/>
</dbReference>
<dbReference type="Proteomes" id="UP000799424">
    <property type="component" value="Unassembled WGS sequence"/>
</dbReference>
<evidence type="ECO:0000256" key="5">
    <source>
        <dbReference type="PROSITE-ProRule" id="PRU00723"/>
    </source>
</evidence>
<evidence type="ECO:0000256" key="3">
    <source>
        <dbReference type="ARBA" id="ARBA00022771"/>
    </source>
</evidence>
<dbReference type="SUPFAM" id="SSF90229">
    <property type="entry name" value="CCCH zinc finger"/>
    <property type="match status" value="2"/>
</dbReference>
<dbReference type="GO" id="GO:0045892">
    <property type="term" value="P:negative regulation of DNA-templated transcription"/>
    <property type="evidence" value="ECO:0007669"/>
    <property type="project" value="InterPro"/>
</dbReference>
<feature type="domain" description="C3H1-type" evidence="6">
    <location>
        <begin position="52"/>
        <end position="76"/>
    </location>
</feature>
<evidence type="ECO:0000256" key="4">
    <source>
        <dbReference type="ARBA" id="ARBA00022833"/>
    </source>
</evidence>
<proteinExistence type="predicted"/>
<dbReference type="InterPro" id="IPR000571">
    <property type="entry name" value="Znf_CCCH"/>
</dbReference>
<dbReference type="GO" id="GO:0005634">
    <property type="term" value="C:nucleus"/>
    <property type="evidence" value="ECO:0007669"/>
    <property type="project" value="TreeGrafter"/>
</dbReference>
<keyword evidence="4 5" id="KW-0862">Zinc</keyword>
<dbReference type="InterPro" id="IPR041367">
    <property type="entry name" value="Znf-CCCH_4"/>
</dbReference>
<feature type="domain" description="C3H1-type" evidence="6">
    <location>
        <begin position="10"/>
        <end position="37"/>
    </location>
</feature>
<protein>
    <recommendedName>
        <fullName evidence="6">C3H1-type domain-containing protein</fullName>
    </recommendedName>
</protein>
<organism evidence="7 8">
    <name type="scientific">Ophiobolus disseminans</name>
    <dbReference type="NCBI Taxonomy" id="1469910"/>
    <lineage>
        <taxon>Eukaryota</taxon>
        <taxon>Fungi</taxon>
        <taxon>Dikarya</taxon>
        <taxon>Ascomycota</taxon>
        <taxon>Pezizomycotina</taxon>
        <taxon>Dothideomycetes</taxon>
        <taxon>Pleosporomycetidae</taxon>
        <taxon>Pleosporales</taxon>
        <taxon>Pleosporineae</taxon>
        <taxon>Phaeosphaeriaceae</taxon>
        <taxon>Ophiobolus</taxon>
    </lineage>
</organism>
<dbReference type="InterPro" id="IPR045124">
    <property type="entry name" value="Su(sable)-like"/>
</dbReference>
<accession>A0A6A6ZAL7</accession>
<dbReference type="InterPro" id="IPR036855">
    <property type="entry name" value="Znf_CCCH_sf"/>
</dbReference>
<feature type="zinc finger region" description="C3H1-type" evidence="5">
    <location>
        <begin position="52"/>
        <end position="76"/>
    </location>
</feature>
<evidence type="ECO:0000256" key="1">
    <source>
        <dbReference type="ARBA" id="ARBA00022723"/>
    </source>
</evidence>
<keyword evidence="1 5" id="KW-0479">Metal-binding</keyword>
<feature type="non-terminal residue" evidence="7">
    <location>
        <position position="1"/>
    </location>
</feature>
<dbReference type="EMBL" id="MU006259">
    <property type="protein sequence ID" value="KAF2818151.1"/>
    <property type="molecule type" value="Genomic_DNA"/>
</dbReference>
<dbReference type="GO" id="GO:0003723">
    <property type="term" value="F:RNA binding"/>
    <property type="evidence" value="ECO:0007669"/>
    <property type="project" value="InterPro"/>
</dbReference>
<sequence length="76" mass="8469">SRSQSGGSVPKAKIPCKFYLQGTCTRGDFCTFEHSNPTTATATVFRPVSRDTRSSIPCRYFQRSICKMGELCPFSH</sequence>
<dbReference type="PANTHER" id="PTHR13119:SF12">
    <property type="entry name" value="PROTEIN SUPPRESSOR OF SABLE"/>
    <property type="match status" value="1"/>
</dbReference>